<feature type="compositionally biased region" description="Low complexity" evidence="1">
    <location>
        <begin position="49"/>
        <end position="74"/>
    </location>
</feature>
<evidence type="ECO:0000256" key="1">
    <source>
        <dbReference type="SAM" id="MobiDB-lite"/>
    </source>
</evidence>
<feature type="signal peptide" evidence="2">
    <location>
        <begin position="1"/>
        <end position="20"/>
    </location>
</feature>
<dbReference type="Pfam" id="PF07883">
    <property type="entry name" value="Cupin_2"/>
    <property type="match status" value="1"/>
</dbReference>
<comment type="caution">
    <text evidence="4">The sequence shown here is derived from an EMBL/GenBank/DDBJ whole genome shotgun (WGS) entry which is preliminary data.</text>
</comment>
<dbReference type="InterPro" id="IPR011051">
    <property type="entry name" value="RmlC_Cupin_sf"/>
</dbReference>
<dbReference type="InterPro" id="IPR014710">
    <property type="entry name" value="RmlC-like_jellyroll"/>
</dbReference>
<dbReference type="InterPro" id="IPR013096">
    <property type="entry name" value="Cupin_2"/>
</dbReference>
<feature type="domain" description="Cupin type-2" evidence="3">
    <location>
        <begin position="101"/>
        <end position="172"/>
    </location>
</feature>
<feature type="region of interest" description="Disordered" evidence="1">
    <location>
        <begin position="49"/>
        <end position="76"/>
    </location>
</feature>
<evidence type="ECO:0000256" key="2">
    <source>
        <dbReference type="SAM" id="SignalP"/>
    </source>
</evidence>
<accession>A0ABP4RJI8</accession>
<evidence type="ECO:0000259" key="3">
    <source>
        <dbReference type="Pfam" id="PF07883"/>
    </source>
</evidence>
<gene>
    <name evidence="4" type="ORF">GCM10009733_056630</name>
</gene>
<keyword evidence="2" id="KW-0732">Signal</keyword>
<keyword evidence="5" id="KW-1185">Reference proteome</keyword>
<dbReference type="SUPFAM" id="SSF51182">
    <property type="entry name" value="RmlC-like cupins"/>
    <property type="match status" value="1"/>
</dbReference>
<dbReference type="PANTHER" id="PTHR38599:SF1">
    <property type="entry name" value="CUPIN DOMAIN PROTEIN (AFU_ORTHOLOGUE AFUA_3G13620)"/>
    <property type="match status" value="1"/>
</dbReference>
<reference evidence="5" key="1">
    <citation type="journal article" date="2019" name="Int. J. Syst. Evol. Microbiol.">
        <title>The Global Catalogue of Microorganisms (GCM) 10K type strain sequencing project: providing services to taxonomists for standard genome sequencing and annotation.</title>
        <authorList>
            <consortium name="The Broad Institute Genomics Platform"/>
            <consortium name="The Broad Institute Genome Sequencing Center for Infectious Disease"/>
            <person name="Wu L."/>
            <person name="Ma J."/>
        </authorList>
    </citation>
    <scope>NUCLEOTIDE SEQUENCE [LARGE SCALE GENOMIC DNA]</scope>
    <source>
        <strain evidence="5">JCM 13929</strain>
    </source>
</reference>
<dbReference type="Gene3D" id="2.60.120.10">
    <property type="entry name" value="Jelly Rolls"/>
    <property type="match status" value="1"/>
</dbReference>
<dbReference type="PANTHER" id="PTHR38599">
    <property type="entry name" value="CUPIN DOMAIN PROTEIN (AFU_ORTHOLOGUE AFUA_3G13620)"/>
    <property type="match status" value="1"/>
</dbReference>
<evidence type="ECO:0000313" key="5">
    <source>
        <dbReference type="Proteomes" id="UP001500064"/>
    </source>
</evidence>
<protein>
    <recommendedName>
        <fullName evidence="3">Cupin type-2 domain-containing protein</fullName>
    </recommendedName>
</protein>
<dbReference type="CDD" id="cd02234">
    <property type="entry name" value="cupin_BLR7677-like"/>
    <property type="match status" value="1"/>
</dbReference>
<proteinExistence type="predicted"/>
<dbReference type="EMBL" id="BAAAMU010000046">
    <property type="protein sequence ID" value="GAA1652118.1"/>
    <property type="molecule type" value="Genomic_DNA"/>
</dbReference>
<sequence>MMRVQPVCALLAAGMVAATAACGPSGERVTDERAAGERAVAGRAPVALAAPVTETPPGAETPLTTGAPTATGTRPPEETVKTLLEQSLPGVKGKTFTSKTVAFPPGGRSVPHRHGNAFVYAYVVEGTMRSQLGGEPVGTYRQGDFWVEAPGAHHVLTENASQSEPAKLVAVYISNTGEKLKVDD</sequence>
<name>A0ABP4RJI8_9ACTN</name>
<feature type="chain" id="PRO_5046138777" description="Cupin type-2 domain-containing protein" evidence="2">
    <location>
        <begin position="21"/>
        <end position="184"/>
    </location>
</feature>
<organism evidence="4 5">
    <name type="scientific">Nonomuraea maheshkhaliensis</name>
    <dbReference type="NCBI Taxonomy" id="419590"/>
    <lineage>
        <taxon>Bacteria</taxon>
        <taxon>Bacillati</taxon>
        <taxon>Actinomycetota</taxon>
        <taxon>Actinomycetes</taxon>
        <taxon>Streptosporangiales</taxon>
        <taxon>Streptosporangiaceae</taxon>
        <taxon>Nonomuraea</taxon>
    </lineage>
</organism>
<evidence type="ECO:0000313" key="4">
    <source>
        <dbReference type="EMBL" id="GAA1652118.1"/>
    </source>
</evidence>
<dbReference type="Proteomes" id="UP001500064">
    <property type="component" value="Unassembled WGS sequence"/>
</dbReference>
<dbReference type="PROSITE" id="PS51257">
    <property type="entry name" value="PROKAR_LIPOPROTEIN"/>
    <property type="match status" value="1"/>
</dbReference>